<comment type="caution">
    <text evidence="1">The sequence shown here is derived from an EMBL/GenBank/DDBJ whole genome shotgun (WGS) entry which is preliminary data.</text>
</comment>
<dbReference type="OrthoDB" id="9815195at2"/>
<dbReference type="InterPro" id="IPR032676">
    <property type="entry name" value="YkuD_2"/>
</dbReference>
<dbReference type="Proteomes" id="UP000256310">
    <property type="component" value="Unassembled WGS sequence"/>
</dbReference>
<protein>
    <submittedName>
        <fullName evidence="1">L,D-transpeptidase-like protein</fullName>
    </submittedName>
</protein>
<proteinExistence type="predicted"/>
<sequence>MIASLPAAASAPLPAVTPPAVPPATESDNELVMRARAALERHQDAIVHRDVIGIADFNVPSRLPRFSIVDLASGRTEQLLVAHGRGSDPSHSGWLQSFSNVPGSNATSSGAYLTGQAYSGIHGASRRLAGLDPQNSNAEARAIVIHSAWYANPNVVQEQGKLGRSEGCFAFSQADIAQVLERLGPGRLIYADKV</sequence>
<name>A0A3D9FGJ1_9SPHN</name>
<dbReference type="PANTHER" id="PTHR38477">
    <property type="entry name" value="HYPOTHETICAL EXPORTED PROTEIN"/>
    <property type="match status" value="1"/>
</dbReference>
<accession>A0A3D9FGJ1</accession>
<reference evidence="1 2" key="1">
    <citation type="submission" date="2018-07" db="EMBL/GenBank/DDBJ databases">
        <title>Genomic Encyclopedia of Type Strains, Phase IV (KMG-IV): sequencing the most valuable type-strain genomes for metagenomic binning, comparative biology and taxonomic classification.</title>
        <authorList>
            <person name="Goeker M."/>
        </authorList>
    </citation>
    <scope>NUCLEOTIDE SEQUENCE [LARGE SCALE GENOMIC DNA]</scope>
    <source>
        <strain evidence="1 2">DSM 26725</strain>
    </source>
</reference>
<dbReference type="PANTHER" id="PTHR38477:SF1">
    <property type="entry name" value="MUREIN L,D-TRANSPEPTIDASE CATALYTIC DOMAIN FAMILY PROTEIN"/>
    <property type="match status" value="1"/>
</dbReference>
<keyword evidence="2" id="KW-1185">Reference proteome</keyword>
<gene>
    <name evidence="1" type="ORF">DFR46_1678</name>
</gene>
<evidence type="ECO:0000313" key="2">
    <source>
        <dbReference type="Proteomes" id="UP000256310"/>
    </source>
</evidence>
<dbReference type="EMBL" id="QRDP01000004">
    <property type="protein sequence ID" value="RED16652.1"/>
    <property type="molecule type" value="Genomic_DNA"/>
</dbReference>
<organism evidence="1 2">
    <name type="scientific">Parasphingopyxis lamellibrachiae</name>
    <dbReference type="NCBI Taxonomy" id="680125"/>
    <lineage>
        <taxon>Bacteria</taxon>
        <taxon>Pseudomonadati</taxon>
        <taxon>Pseudomonadota</taxon>
        <taxon>Alphaproteobacteria</taxon>
        <taxon>Sphingomonadales</taxon>
        <taxon>Sphingomonadaceae</taxon>
        <taxon>Parasphingopyxis</taxon>
    </lineage>
</organism>
<evidence type="ECO:0000313" key="1">
    <source>
        <dbReference type="EMBL" id="RED16652.1"/>
    </source>
</evidence>
<dbReference type="Pfam" id="PF13645">
    <property type="entry name" value="YkuD_2"/>
    <property type="match status" value="1"/>
</dbReference>
<dbReference type="AlphaFoldDB" id="A0A3D9FGJ1"/>